<accession>A0A160M6W5</accession>
<dbReference type="EMBL" id="CP015506">
    <property type="protein sequence ID" value="AND38216.1"/>
    <property type="molecule type" value="Genomic_DNA"/>
</dbReference>
<organism evidence="1 2">
    <name type="scientific">Cytobacillus oceanisediminis 2691</name>
    <dbReference type="NCBI Taxonomy" id="1196031"/>
    <lineage>
        <taxon>Bacteria</taxon>
        <taxon>Bacillati</taxon>
        <taxon>Bacillota</taxon>
        <taxon>Bacilli</taxon>
        <taxon>Bacillales</taxon>
        <taxon>Bacillaceae</taxon>
        <taxon>Cytobacillus</taxon>
    </lineage>
</organism>
<dbReference type="RefSeq" id="WP_009335348.1">
    <property type="nucleotide sequence ID" value="NZ_CP015506.1"/>
</dbReference>
<name>A0A160M6W5_9BACI</name>
<reference evidence="1 2" key="1">
    <citation type="submission" date="2016-04" db="EMBL/GenBank/DDBJ databases">
        <title>Complete genome sequence of Bacillus oceanisediminis strain 2691.</title>
        <authorList>
            <person name="Jeong H."/>
            <person name="Kim H.J."/>
            <person name="Lee D.-W."/>
        </authorList>
    </citation>
    <scope>NUCLEOTIDE SEQUENCE [LARGE SCALE GENOMIC DNA]</scope>
    <source>
        <strain evidence="1 2">2691</strain>
    </source>
</reference>
<dbReference type="Proteomes" id="UP000077856">
    <property type="component" value="Chromosome"/>
</dbReference>
<sequence length="149" mass="17552">MEWVEIKGNDDIKGLLELFGYFHDSCLKELMMWTDSYVDHNRSMSVGLGLDTKMQMLFHRQFNNPSAIEILFEQVTHFQLKPSPENYDSIIYDATLILKDGTLYWADTSDWTPNDYNGEVTWISAKKVKWRDASDWIGKVRRYKSVIKE</sequence>
<dbReference type="AlphaFoldDB" id="A0A160M6W5"/>
<protein>
    <submittedName>
        <fullName evidence="1">Uncharacterized protein</fullName>
    </submittedName>
</protein>
<gene>
    <name evidence="1" type="ORF">A361_03455</name>
</gene>
<dbReference type="eggNOG" id="ENOG5032UY9">
    <property type="taxonomic scope" value="Bacteria"/>
</dbReference>
<proteinExistence type="predicted"/>
<evidence type="ECO:0000313" key="2">
    <source>
        <dbReference type="Proteomes" id="UP000077856"/>
    </source>
</evidence>
<evidence type="ECO:0000313" key="1">
    <source>
        <dbReference type="EMBL" id="AND38216.1"/>
    </source>
</evidence>
<dbReference type="STRING" id="1196031.A361_03455"/>
<dbReference type="KEGG" id="bon:A361_03455"/>